<dbReference type="InterPro" id="IPR050267">
    <property type="entry name" value="Anti-sigma-factor_SerPK"/>
</dbReference>
<dbReference type="Gene3D" id="3.30.565.10">
    <property type="entry name" value="Histidine kinase-like ATPase, C-terminal domain"/>
    <property type="match status" value="1"/>
</dbReference>
<sequence length="166" mass="17912">MTATVFGTGTLHTVATDERPSLPDRQPDVVVTERERGLRVELTASPRAFSIVRALTRSVPADYGADPGLAESAELIVSELMGNVVRVSPEDEPVPLIVEVYASSTGVEVIVHDAVPGQPNRRDDVALDSAEAMAGRGLHLLDLLTDRWTVEPSPLGKQIRCHLRAE</sequence>
<gene>
    <name evidence="3" type="ORF">FE633_13135</name>
</gene>
<dbReference type="GO" id="GO:0005524">
    <property type="term" value="F:ATP binding"/>
    <property type="evidence" value="ECO:0007669"/>
    <property type="project" value="UniProtKB-KW"/>
</dbReference>
<dbReference type="RefSeq" id="WP_138045298.1">
    <property type="nucleotide sequence ID" value="NZ_VBZC01000012.1"/>
</dbReference>
<dbReference type="Pfam" id="PF13581">
    <property type="entry name" value="HATPase_c_2"/>
    <property type="match status" value="1"/>
</dbReference>
<reference evidence="3 4" key="1">
    <citation type="submission" date="2019-05" db="EMBL/GenBank/DDBJ databases">
        <title>Streptomyces sp. NEAU-C151, a novel actinomycete isolated from soil.</title>
        <authorList>
            <person name="Han L."/>
            <person name="Jiang H."/>
        </authorList>
    </citation>
    <scope>NUCLEOTIDE SEQUENCE [LARGE SCALE GENOMIC DNA]</scope>
    <source>
        <strain evidence="3 4">NEAU-C151</strain>
    </source>
</reference>
<keyword evidence="1" id="KW-0723">Serine/threonine-protein kinase</keyword>
<keyword evidence="4" id="KW-1185">Reference proteome</keyword>
<dbReference type="Proteomes" id="UP000305906">
    <property type="component" value="Unassembled WGS sequence"/>
</dbReference>
<keyword evidence="1" id="KW-0808">Transferase</keyword>
<evidence type="ECO:0000313" key="4">
    <source>
        <dbReference type="Proteomes" id="UP000305906"/>
    </source>
</evidence>
<name>A0A5R9FP44_9ACTN</name>
<keyword evidence="1" id="KW-0418">Kinase</keyword>
<evidence type="ECO:0000259" key="2">
    <source>
        <dbReference type="Pfam" id="PF13581"/>
    </source>
</evidence>
<dbReference type="PANTHER" id="PTHR35526:SF3">
    <property type="entry name" value="ANTI-SIGMA-F FACTOR RSBW"/>
    <property type="match status" value="1"/>
</dbReference>
<dbReference type="GO" id="GO:0004674">
    <property type="term" value="F:protein serine/threonine kinase activity"/>
    <property type="evidence" value="ECO:0007669"/>
    <property type="project" value="UniProtKB-KW"/>
</dbReference>
<proteinExistence type="predicted"/>
<dbReference type="EMBL" id="VBZC01000012">
    <property type="protein sequence ID" value="TLS45707.1"/>
    <property type="molecule type" value="Genomic_DNA"/>
</dbReference>
<accession>A0A5R9FP44</accession>
<dbReference type="InterPro" id="IPR036890">
    <property type="entry name" value="HATPase_C_sf"/>
</dbReference>
<keyword evidence="3" id="KW-0067">ATP-binding</keyword>
<protein>
    <submittedName>
        <fullName evidence="3">ATP-binding protein</fullName>
    </submittedName>
</protein>
<dbReference type="AlphaFoldDB" id="A0A5R9FP44"/>
<evidence type="ECO:0000313" key="3">
    <source>
        <dbReference type="EMBL" id="TLS45707.1"/>
    </source>
</evidence>
<organism evidence="3 4">
    <name type="scientific">Streptomyces montanus</name>
    <dbReference type="NCBI Taxonomy" id="2580423"/>
    <lineage>
        <taxon>Bacteria</taxon>
        <taxon>Bacillati</taxon>
        <taxon>Actinomycetota</taxon>
        <taxon>Actinomycetes</taxon>
        <taxon>Kitasatosporales</taxon>
        <taxon>Streptomycetaceae</taxon>
        <taxon>Streptomyces</taxon>
    </lineage>
</organism>
<keyword evidence="3" id="KW-0547">Nucleotide-binding</keyword>
<evidence type="ECO:0000256" key="1">
    <source>
        <dbReference type="ARBA" id="ARBA00022527"/>
    </source>
</evidence>
<dbReference type="PANTHER" id="PTHR35526">
    <property type="entry name" value="ANTI-SIGMA-F FACTOR RSBW-RELATED"/>
    <property type="match status" value="1"/>
</dbReference>
<dbReference type="CDD" id="cd16936">
    <property type="entry name" value="HATPase_RsbW-like"/>
    <property type="match status" value="1"/>
</dbReference>
<feature type="domain" description="Histidine kinase/HSP90-like ATPase" evidence="2">
    <location>
        <begin position="43"/>
        <end position="160"/>
    </location>
</feature>
<comment type="caution">
    <text evidence="3">The sequence shown here is derived from an EMBL/GenBank/DDBJ whole genome shotgun (WGS) entry which is preliminary data.</text>
</comment>
<dbReference type="InterPro" id="IPR003594">
    <property type="entry name" value="HATPase_dom"/>
</dbReference>